<evidence type="ECO:0008006" key="4">
    <source>
        <dbReference type="Google" id="ProtNLM"/>
    </source>
</evidence>
<dbReference type="EMBL" id="CP059693">
    <property type="protein sequence ID" value="WDE09578.1"/>
    <property type="molecule type" value="Genomic_DNA"/>
</dbReference>
<evidence type="ECO:0000313" key="3">
    <source>
        <dbReference type="Proteomes" id="UP001215231"/>
    </source>
</evidence>
<keyword evidence="1" id="KW-1133">Transmembrane helix</keyword>
<dbReference type="Proteomes" id="UP001215231">
    <property type="component" value="Chromosome"/>
</dbReference>
<dbReference type="RefSeq" id="WP_274049534.1">
    <property type="nucleotide sequence ID" value="NZ_CP059693.1"/>
</dbReference>
<gene>
    <name evidence="2" type="ORF">H3N35_14665</name>
</gene>
<protein>
    <recommendedName>
        <fullName evidence="4">GTPase</fullName>
    </recommendedName>
</protein>
<proteinExistence type="predicted"/>
<feature type="transmembrane region" description="Helical" evidence="1">
    <location>
        <begin position="62"/>
        <end position="83"/>
    </location>
</feature>
<keyword evidence="1" id="KW-0472">Membrane</keyword>
<keyword evidence="1" id="KW-0812">Transmembrane</keyword>
<evidence type="ECO:0000313" key="2">
    <source>
        <dbReference type="EMBL" id="WDE09578.1"/>
    </source>
</evidence>
<evidence type="ECO:0000256" key="1">
    <source>
        <dbReference type="SAM" id="Phobius"/>
    </source>
</evidence>
<keyword evidence="3" id="KW-1185">Reference proteome</keyword>
<feature type="transmembrane region" description="Helical" evidence="1">
    <location>
        <begin position="29"/>
        <end position="50"/>
    </location>
</feature>
<organism evidence="2 3">
    <name type="scientific">Thalassomonas haliotis</name>
    <dbReference type="NCBI Taxonomy" id="485448"/>
    <lineage>
        <taxon>Bacteria</taxon>
        <taxon>Pseudomonadati</taxon>
        <taxon>Pseudomonadota</taxon>
        <taxon>Gammaproteobacteria</taxon>
        <taxon>Alteromonadales</taxon>
        <taxon>Colwelliaceae</taxon>
        <taxon>Thalassomonas</taxon>
    </lineage>
</organism>
<accession>A0ABY7V9K7</accession>
<sequence length="154" mass="17210">MAESLRNKVSAAIFRATNLFLLRHWDKTAYGTILGGGLWALSQIFSPLVATWTFVSKEALNAWNLILGCVLVVNLRGLIGVFFNKHQFRPEIEELFQSIAKANKEGNLSSEQVQKLYMAVTSQVIKNTTLKDDVQTQLEQISPGKESLEGRKGK</sequence>
<name>A0ABY7V9K7_9GAMM</name>
<reference evidence="2 3" key="1">
    <citation type="journal article" date="2022" name="Mar. Drugs">
        <title>Bioassay-Guided Fractionation Leads to the Detection of Cholic Acid Generated by the Rare Thalassomonas sp.</title>
        <authorList>
            <person name="Pheiffer F."/>
            <person name="Schneider Y.K."/>
            <person name="Hansen E.H."/>
            <person name="Andersen J.H."/>
            <person name="Isaksson J."/>
            <person name="Busche T."/>
            <person name="R C."/>
            <person name="Kalinowski J."/>
            <person name="Zyl L.V."/>
            <person name="Trindade M."/>
        </authorList>
    </citation>
    <scope>NUCLEOTIDE SEQUENCE [LARGE SCALE GENOMIC DNA]</scope>
    <source>
        <strain evidence="2 3">A5K-61T</strain>
    </source>
</reference>